<comment type="subcellular location">
    <subcellularLocation>
        <location evidence="1">Nucleus</location>
    </subcellularLocation>
</comment>
<dbReference type="SMART" id="SM00510">
    <property type="entry name" value="TFS2M"/>
    <property type="match status" value="1"/>
</dbReference>
<feature type="domain" description="TFIIS N-terminal" evidence="2">
    <location>
        <begin position="7"/>
        <end position="84"/>
    </location>
</feature>
<feature type="domain" description="TFIIS central" evidence="3">
    <location>
        <begin position="121"/>
        <end position="238"/>
    </location>
</feature>
<evidence type="ECO:0000313" key="4">
    <source>
        <dbReference type="Ensembl" id="ENSEEEP00000037757.2"/>
    </source>
</evidence>
<evidence type="ECO:0008006" key="6">
    <source>
        <dbReference type="Google" id="ProtNLM"/>
    </source>
</evidence>
<dbReference type="Gene3D" id="1.10.472.30">
    <property type="entry name" value="Transcription elongation factor S-II, central domain"/>
    <property type="match status" value="1"/>
</dbReference>
<dbReference type="GO" id="GO:0006351">
    <property type="term" value="P:DNA-templated transcription"/>
    <property type="evidence" value="ECO:0007669"/>
    <property type="project" value="InterPro"/>
</dbReference>
<dbReference type="GeneTree" id="ENSGT00940000162067"/>
<dbReference type="InterPro" id="IPR003618">
    <property type="entry name" value="TFIIS_cen_dom"/>
</dbReference>
<proteinExistence type="predicted"/>
<dbReference type="SUPFAM" id="SSF57783">
    <property type="entry name" value="Zinc beta-ribbon"/>
    <property type="match status" value="1"/>
</dbReference>
<dbReference type="Gene3D" id="1.20.930.10">
    <property type="entry name" value="Conserved domain common to transcription factors TFIIS, elongin A, CRSP70"/>
    <property type="match status" value="1"/>
</dbReference>
<dbReference type="PROSITE" id="PS51319">
    <property type="entry name" value="TFIIS_N"/>
    <property type="match status" value="1"/>
</dbReference>
<keyword evidence="1" id="KW-0539">Nucleus</keyword>
<dbReference type="Gene3D" id="2.20.25.10">
    <property type="match status" value="1"/>
</dbReference>
<reference evidence="4" key="3">
    <citation type="submission" date="2020-05" db="EMBL/GenBank/DDBJ databases">
        <title>Electrophorus electricus (electric eel) genome, fEleEle1, primary haplotype.</title>
        <authorList>
            <person name="Myers G."/>
            <person name="Meyer A."/>
            <person name="Fedrigo O."/>
            <person name="Formenti G."/>
            <person name="Rhie A."/>
            <person name="Tracey A."/>
            <person name="Sims Y."/>
            <person name="Jarvis E.D."/>
        </authorList>
    </citation>
    <scope>NUCLEOTIDE SEQUENCE [LARGE SCALE GENOMIC DNA]</scope>
</reference>
<dbReference type="SUPFAM" id="SSF46942">
    <property type="entry name" value="Elongation factor TFIIS domain 2"/>
    <property type="match status" value="1"/>
</dbReference>
<dbReference type="InterPro" id="IPR035441">
    <property type="entry name" value="TFIIS/LEDGF_dom_sf"/>
</dbReference>
<dbReference type="OMA" id="HSRWVCL"/>
<dbReference type="PIRSF" id="PIRSF006704">
    <property type="entry name" value="TF_IIS"/>
    <property type="match status" value="1"/>
</dbReference>
<dbReference type="PANTHER" id="PTHR11477:SF7">
    <property type="entry name" value="TRANSCRIPTION ELONGATION FACTOR A N-TERMINAL AND CENTRAL DOMAIN-CONTAINING PROTEIN"/>
    <property type="match status" value="1"/>
</dbReference>
<dbReference type="Pfam" id="PF08711">
    <property type="entry name" value="Med26"/>
    <property type="match status" value="1"/>
</dbReference>
<evidence type="ECO:0000259" key="3">
    <source>
        <dbReference type="PROSITE" id="PS51321"/>
    </source>
</evidence>
<dbReference type="Pfam" id="PF07500">
    <property type="entry name" value="TFIIS_M"/>
    <property type="match status" value="1"/>
</dbReference>
<gene>
    <name evidence="4" type="primary">TCEANC</name>
</gene>
<dbReference type="InterPro" id="IPR017923">
    <property type="entry name" value="TFIIS_N"/>
</dbReference>
<name>A0A4W4GI14_ELEEL</name>
<dbReference type="GO" id="GO:0005634">
    <property type="term" value="C:nucleus"/>
    <property type="evidence" value="ECO:0007669"/>
    <property type="project" value="UniProtKB-SubCell"/>
</dbReference>
<protein>
    <recommendedName>
        <fullName evidence="6">Transcription elongation factor A N-terminal and central domain containing</fullName>
    </recommendedName>
</protein>
<keyword evidence="5" id="KW-1185">Reference proteome</keyword>
<evidence type="ECO:0000313" key="5">
    <source>
        <dbReference type="Proteomes" id="UP000314983"/>
    </source>
</evidence>
<evidence type="ECO:0000259" key="2">
    <source>
        <dbReference type="PROSITE" id="PS51319"/>
    </source>
</evidence>
<accession>A0A4W4GI14</accession>
<dbReference type="AlphaFoldDB" id="A0A4W4GI14"/>
<reference evidence="5" key="2">
    <citation type="journal article" date="2017" name="Sci. Adv.">
        <title>A tail of two voltages: Proteomic comparison of the three electric organs of the electric eel.</title>
        <authorList>
            <person name="Traeger L.L."/>
            <person name="Sabat G."/>
            <person name="Barrett-Wilt G.A."/>
            <person name="Wells G.B."/>
            <person name="Sussman M.R."/>
        </authorList>
    </citation>
    <scope>NUCLEOTIDE SEQUENCE [LARGE SCALE GENOMIC DNA]</scope>
</reference>
<dbReference type="Proteomes" id="UP000314983">
    <property type="component" value="Chromosome 16"/>
</dbReference>
<reference evidence="5" key="1">
    <citation type="journal article" date="2014" name="Science">
        <title>Nonhuman genetics. Genomic basis for the convergent evolution of electric organs.</title>
        <authorList>
            <person name="Gallant J.R."/>
            <person name="Traeger L.L."/>
            <person name="Volkening J.D."/>
            <person name="Moffett H."/>
            <person name="Chen P.H."/>
            <person name="Novina C.D."/>
            <person name="Phillips G.N.Jr."/>
            <person name="Anand R."/>
            <person name="Wells G.B."/>
            <person name="Pinch M."/>
            <person name="Guth R."/>
            <person name="Unguez G.A."/>
            <person name="Albert J.S."/>
            <person name="Zakon H.H."/>
            <person name="Samanta M.P."/>
            <person name="Sussman M.R."/>
        </authorList>
    </citation>
    <scope>NUCLEOTIDE SEQUENCE [LARGE SCALE GENOMIC DNA]</scope>
</reference>
<dbReference type="SUPFAM" id="SSF47676">
    <property type="entry name" value="Conserved domain common to transcription factors TFIIS, elongin A, CRSP70"/>
    <property type="match status" value="1"/>
</dbReference>
<dbReference type="InterPro" id="IPR035100">
    <property type="entry name" value="TF_IIS-typ"/>
</dbReference>
<dbReference type="STRING" id="8005.ENSEEEP00000037757"/>
<dbReference type="InterPro" id="IPR036575">
    <property type="entry name" value="TFIIS_cen_dom_sf"/>
</dbReference>
<dbReference type="Ensembl" id="ENSEEET00000038195.2">
    <property type="protein sequence ID" value="ENSEEEP00000037757.2"/>
    <property type="gene ID" value="ENSEEEG00000017948.2"/>
</dbReference>
<dbReference type="PROSITE" id="PS51321">
    <property type="entry name" value="TFIIS_CENTRAL"/>
    <property type="match status" value="1"/>
</dbReference>
<dbReference type="PANTHER" id="PTHR11477">
    <property type="entry name" value="TRANSCRIPTION FACTOR S-II ZINC FINGER DOMAIN-CONTAINING PROTEIN"/>
    <property type="match status" value="1"/>
</dbReference>
<organism evidence="4 5">
    <name type="scientific">Electrophorus electricus</name>
    <name type="common">Electric eel</name>
    <name type="synonym">Gymnotus electricus</name>
    <dbReference type="NCBI Taxonomy" id="8005"/>
    <lineage>
        <taxon>Eukaryota</taxon>
        <taxon>Metazoa</taxon>
        <taxon>Chordata</taxon>
        <taxon>Craniata</taxon>
        <taxon>Vertebrata</taxon>
        <taxon>Euteleostomi</taxon>
        <taxon>Actinopterygii</taxon>
        <taxon>Neopterygii</taxon>
        <taxon>Teleostei</taxon>
        <taxon>Ostariophysi</taxon>
        <taxon>Gymnotiformes</taxon>
        <taxon>Gymnotoidei</taxon>
        <taxon>Gymnotidae</taxon>
        <taxon>Electrophorus</taxon>
    </lineage>
</organism>
<sequence length="290" mass="32187">MEYMDLQEITRYATRIEKLHKDGNYEDISSLLTDLCNTTVVLSQLQNTAIVQTLCQLVKSCPVAAVRKTAKDLLSKWKQHPHTGNILEPDNVNQELTSQASGFSVASGHYNGEEDSGSTNLRAKCVELLLRALTPDQEADVEATTQLSTLAHTIEKHIHALHSQNQLKYKSCVRSKLANLKNPKSPHLRQGLLTGALPPEVFARMSSKEMAGEELQQLREGYTAAGISEHQLPCGPGGMRTTKVRCRRCEAMDCTVTQVCRGTNTDEEVVTFVTCAGCGEQWYHSRWVCL</sequence>
<reference evidence="4" key="5">
    <citation type="submission" date="2025-09" db="UniProtKB">
        <authorList>
            <consortium name="Ensembl"/>
        </authorList>
    </citation>
    <scope>IDENTIFICATION</scope>
</reference>
<reference evidence="4" key="4">
    <citation type="submission" date="2025-08" db="UniProtKB">
        <authorList>
            <consortium name="Ensembl"/>
        </authorList>
    </citation>
    <scope>IDENTIFICATION</scope>
</reference>
<evidence type="ECO:0000256" key="1">
    <source>
        <dbReference type="PROSITE-ProRule" id="PRU00649"/>
    </source>
</evidence>